<evidence type="ECO:0000256" key="4">
    <source>
        <dbReference type="ARBA" id="ARBA00022692"/>
    </source>
</evidence>
<protein>
    <submittedName>
        <fullName evidence="13">Sodium:proton antiporter</fullName>
    </submittedName>
</protein>
<comment type="function">
    <text evidence="10">Na(+)/H(+) antiporter that extrudes sodium in exchange for external protons.</text>
</comment>
<dbReference type="InterPro" id="IPR018422">
    <property type="entry name" value="Cation/H_exchanger_CPA1"/>
</dbReference>
<evidence type="ECO:0000256" key="5">
    <source>
        <dbReference type="ARBA" id="ARBA00022989"/>
    </source>
</evidence>
<evidence type="ECO:0000256" key="11">
    <source>
        <dbReference type="SAM" id="Coils"/>
    </source>
</evidence>
<keyword evidence="6 10" id="KW-0915">Sodium</keyword>
<dbReference type="Gene3D" id="6.10.140.1330">
    <property type="match status" value="1"/>
</dbReference>
<evidence type="ECO:0000256" key="2">
    <source>
        <dbReference type="ARBA" id="ARBA00022448"/>
    </source>
</evidence>
<keyword evidence="5 10" id="KW-1133">Transmembrane helix</keyword>
<reference evidence="13" key="1">
    <citation type="submission" date="2021-11" db="EMBL/GenBank/DDBJ databases">
        <title>Complete genome sequence of Atopobiaceae bacterium TOC12.</title>
        <authorList>
            <person name="Morinaga K."/>
            <person name="Kusada H."/>
            <person name="Tamaki H."/>
        </authorList>
    </citation>
    <scope>NUCLEOTIDE SEQUENCE</scope>
    <source>
        <strain evidence="13">TOC12</strain>
    </source>
</reference>
<feature type="transmembrane region" description="Helical" evidence="10">
    <location>
        <begin position="157"/>
        <end position="178"/>
    </location>
</feature>
<keyword evidence="7 10" id="KW-0406">Ion transport</keyword>
<feature type="transmembrane region" description="Helical" evidence="10">
    <location>
        <begin position="28"/>
        <end position="44"/>
    </location>
</feature>
<gene>
    <name evidence="13" type="ORF">ATTO_04000</name>
</gene>
<feature type="transmembrane region" description="Helical" evidence="10">
    <location>
        <begin position="313"/>
        <end position="339"/>
    </location>
</feature>
<feature type="transmembrane region" description="Helical" evidence="10">
    <location>
        <begin position="398"/>
        <end position="418"/>
    </location>
</feature>
<dbReference type="EMBL" id="AP025285">
    <property type="protein sequence ID" value="BDC90528.1"/>
    <property type="molecule type" value="Genomic_DNA"/>
</dbReference>
<dbReference type="PANTHER" id="PTHR10110">
    <property type="entry name" value="SODIUM/HYDROGEN EXCHANGER"/>
    <property type="match status" value="1"/>
</dbReference>
<feature type="transmembrane region" description="Helical" evidence="10">
    <location>
        <begin position="185"/>
        <end position="209"/>
    </location>
</feature>
<organism evidence="13 14">
    <name type="scientific">Leptogranulimonas caecicola</name>
    <dbReference type="NCBI Taxonomy" id="2894156"/>
    <lineage>
        <taxon>Bacteria</taxon>
        <taxon>Bacillati</taxon>
        <taxon>Actinomycetota</taxon>
        <taxon>Coriobacteriia</taxon>
        <taxon>Coriobacteriales</taxon>
        <taxon>Kribbibacteriaceae</taxon>
        <taxon>Leptogranulimonas</taxon>
    </lineage>
</organism>
<dbReference type="GO" id="GO:0005886">
    <property type="term" value="C:plasma membrane"/>
    <property type="evidence" value="ECO:0007669"/>
    <property type="project" value="UniProtKB-SubCell"/>
</dbReference>
<dbReference type="Proteomes" id="UP001431186">
    <property type="component" value="Chromosome"/>
</dbReference>
<dbReference type="RefSeq" id="WP_265592036.1">
    <property type="nucleotide sequence ID" value="NZ_AP025285.1"/>
</dbReference>
<evidence type="ECO:0000259" key="12">
    <source>
        <dbReference type="Pfam" id="PF00999"/>
    </source>
</evidence>
<accession>A0AAU9CJB4</accession>
<feature type="transmembrane region" description="Helical" evidence="10">
    <location>
        <begin position="363"/>
        <end position="386"/>
    </location>
</feature>
<dbReference type="KEGG" id="lcal:ATTO_04000"/>
<evidence type="ECO:0000313" key="13">
    <source>
        <dbReference type="EMBL" id="BDC90528.1"/>
    </source>
</evidence>
<evidence type="ECO:0000256" key="9">
    <source>
        <dbReference type="ARBA" id="ARBA00023201"/>
    </source>
</evidence>
<dbReference type="InterPro" id="IPR006153">
    <property type="entry name" value="Cation/H_exchanger_TM"/>
</dbReference>
<dbReference type="PANTHER" id="PTHR10110:SF86">
    <property type="entry name" value="SODIUM_HYDROGEN EXCHANGER 7"/>
    <property type="match status" value="1"/>
</dbReference>
<sequence>METLEFTLIVMACVIVSAIVGKIVTRVALPLIQILVGLVVALFAPAVTDVHLSSELLMVLFIAPLLFNEARESSRRELCRNKGQILSLAVGLVVATVLVVGAALYGLVPSMPLAAAFACAAALGPTDAAAVGAMGSTVALNRRQQLLLSGESLINDASGVVAFQFAVAAALTGSFSAIEAGGEFLLLFFGGIAVGLAVGGAVLFAMLALRHFGYEDTTLHVLFEVLTPFVVYLLAEGLHVSGILAVVAAGLVLAGRAPRLISAAAARRQMVSNTFWEIIVFLINGIVFTMLGMELPLAVDPTILARFSMPELLGAVLLITLLLYLCRFIWVLAMSLMRFSRLFRRKGKRHITSMAAAKATHDAAVITLGGAKGVVTLSIIFTLPLAMPDGSPFPDRSLIILLTAAVILCTLLCANFLLPLLAPKQLSSNEDAVHRATIQVLERTIQELRGRLDTTGATEYVPALRLTIMRYETRLNRERRNSKACREALTSLQDQILVLQQQRADYLQNSQPSKLSVTQIAPYYWALRGIRSSLGYEGEAVKVGARFRSFRGMLHLATNQIQPSPVPDEQFEQIYYDTCLFAIDLEHVALSYLRDVEEAHDERETAAKLLIDSHEAALTSLWGRINYDQDFSQVSETVDVRVHTRLPQGMKANFLEQFAKARHYADEVDENALTVELEVIRHMSEAGEISDSVARELRSHVYALQASLENQ</sequence>
<evidence type="ECO:0000256" key="3">
    <source>
        <dbReference type="ARBA" id="ARBA00022475"/>
    </source>
</evidence>
<dbReference type="AlphaFoldDB" id="A0AAU9CJB4"/>
<keyword evidence="3 10" id="KW-1003">Cell membrane</keyword>
<dbReference type="InterPro" id="IPR004705">
    <property type="entry name" value="Cation/H_exchanger_CPA1_bac"/>
</dbReference>
<evidence type="ECO:0000256" key="7">
    <source>
        <dbReference type="ARBA" id="ARBA00023065"/>
    </source>
</evidence>
<dbReference type="NCBIfam" id="TIGR00831">
    <property type="entry name" value="a_cpa1"/>
    <property type="match status" value="1"/>
</dbReference>
<keyword evidence="10" id="KW-0050">Antiport</keyword>
<dbReference type="GO" id="GO:0051453">
    <property type="term" value="P:regulation of intracellular pH"/>
    <property type="evidence" value="ECO:0007669"/>
    <property type="project" value="TreeGrafter"/>
</dbReference>
<keyword evidence="9 10" id="KW-0739">Sodium transport</keyword>
<dbReference type="GO" id="GO:0098719">
    <property type="term" value="P:sodium ion import across plasma membrane"/>
    <property type="evidence" value="ECO:0007669"/>
    <property type="project" value="TreeGrafter"/>
</dbReference>
<feature type="transmembrane region" description="Helical" evidence="10">
    <location>
        <begin position="50"/>
        <end position="67"/>
    </location>
</feature>
<evidence type="ECO:0000313" key="14">
    <source>
        <dbReference type="Proteomes" id="UP001431186"/>
    </source>
</evidence>
<proteinExistence type="inferred from homology"/>
<dbReference type="Pfam" id="PF00999">
    <property type="entry name" value="Na_H_Exchanger"/>
    <property type="match status" value="1"/>
</dbReference>
<comment type="similarity">
    <text evidence="10">Belongs to the monovalent cation:proton antiporter 1 (CPA1) transporter (TC 2.A.36) family.</text>
</comment>
<keyword evidence="8 10" id="KW-0472">Membrane</keyword>
<feature type="transmembrane region" description="Helical" evidence="10">
    <location>
        <begin position="229"/>
        <end position="254"/>
    </location>
</feature>
<evidence type="ECO:0000256" key="6">
    <source>
        <dbReference type="ARBA" id="ARBA00023053"/>
    </source>
</evidence>
<name>A0AAU9CJB4_9ACTN</name>
<evidence type="ECO:0000256" key="1">
    <source>
        <dbReference type="ARBA" id="ARBA00004651"/>
    </source>
</evidence>
<feature type="transmembrane region" description="Helical" evidence="10">
    <location>
        <begin position="88"/>
        <end position="108"/>
    </location>
</feature>
<keyword evidence="14" id="KW-1185">Reference proteome</keyword>
<dbReference type="GO" id="GO:0015385">
    <property type="term" value="F:sodium:proton antiporter activity"/>
    <property type="evidence" value="ECO:0007669"/>
    <property type="project" value="InterPro"/>
</dbReference>
<feature type="transmembrane region" description="Helical" evidence="10">
    <location>
        <begin position="275"/>
        <end position="293"/>
    </location>
</feature>
<comment type="subcellular location">
    <subcellularLocation>
        <location evidence="1 10">Cell membrane</location>
        <topology evidence="1 10">Multi-pass membrane protein</topology>
    </subcellularLocation>
</comment>
<evidence type="ECO:0000256" key="8">
    <source>
        <dbReference type="ARBA" id="ARBA00023136"/>
    </source>
</evidence>
<feature type="transmembrane region" description="Helical" evidence="10">
    <location>
        <begin position="6"/>
        <end position="21"/>
    </location>
</feature>
<keyword evidence="2 10" id="KW-0813">Transport</keyword>
<evidence type="ECO:0000256" key="10">
    <source>
        <dbReference type="RuleBase" id="RU366002"/>
    </source>
</evidence>
<keyword evidence="4 10" id="KW-0812">Transmembrane</keyword>
<dbReference type="GO" id="GO:0015386">
    <property type="term" value="F:potassium:proton antiporter activity"/>
    <property type="evidence" value="ECO:0007669"/>
    <property type="project" value="TreeGrafter"/>
</dbReference>
<feature type="domain" description="Cation/H+ exchanger transmembrane" evidence="12">
    <location>
        <begin position="16"/>
        <end position="417"/>
    </location>
</feature>
<keyword evidence="11" id="KW-0175">Coiled coil</keyword>
<feature type="coiled-coil region" evidence="11">
    <location>
        <begin position="475"/>
        <end position="509"/>
    </location>
</feature>